<gene>
    <name evidence="1" type="ORF">I41_46830</name>
</gene>
<keyword evidence="2" id="KW-1185">Reference proteome</keyword>
<protein>
    <submittedName>
        <fullName evidence="1">Uncharacterized protein</fullName>
    </submittedName>
</protein>
<proteinExistence type="predicted"/>
<accession>A0A517U4B5</accession>
<name>A0A517U4B5_9BACT</name>
<evidence type="ECO:0000313" key="1">
    <source>
        <dbReference type="EMBL" id="QDT75472.1"/>
    </source>
</evidence>
<dbReference type="Proteomes" id="UP000317909">
    <property type="component" value="Chromosome"/>
</dbReference>
<evidence type="ECO:0000313" key="2">
    <source>
        <dbReference type="Proteomes" id="UP000317909"/>
    </source>
</evidence>
<dbReference type="AlphaFoldDB" id="A0A517U4B5"/>
<dbReference type="KEGG" id="llh:I41_46830"/>
<sequence length="61" mass="7063">MAGWTADTLERILSLDPVVTITRVDDFGMPWFEYELVGDDGRTEYHSLGITEDESWERLNL</sequence>
<dbReference type="EMBL" id="CP036339">
    <property type="protein sequence ID" value="QDT75472.1"/>
    <property type="molecule type" value="Genomic_DNA"/>
</dbReference>
<reference evidence="1 2" key="1">
    <citation type="submission" date="2019-02" db="EMBL/GenBank/DDBJ databases">
        <title>Deep-cultivation of Planctomycetes and their phenomic and genomic characterization uncovers novel biology.</title>
        <authorList>
            <person name="Wiegand S."/>
            <person name="Jogler M."/>
            <person name="Boedeker C."/>
            <person name="Pinto D."/>
            <person name="Vollmers J."/>
            <person name="Rivas-Marin E."/>
            <person name="Kohn T."/>
            <person name="Peeters S.H."/>
            <person name="Heuer A."/>
            <person name="Rast P."/>
            <person name="Oberbeckmann S."/>
            <person name="Bunk B."/>
            <person name="Jeske O."/>
            <person name="Meyerdierks A."/>
            <person name="Storesund J.E."/>
            <person name="Kallscheuer N."/>
            <person name="Luecker S."/>
            <person name="Lage O.M."/>
            <person name="Pohl T."/>
            <person name="Merkel B.J."/>
            <person name="Hornburger P."/>
            <person name="Mueller R.-W."/>
            <person name="Bruemmer F."/>
            <person name="Labrenz M."/>
            <person name="Spormann A.M."/>
            <person name="Op den Camp H."/>
            <person name="Overmann J."/>
            <person name="Amann R."/>
            <person name="Jetten M.S.M."/>
            <person name="Mascher T."/>
            <person name="Medema M.H."/>
            <person name="Devos D.P."/>
            <person name="Kaster A.-K."/>
            <person name="Ovreas L."/>
            <person name="Rohde M."/>
            <person name="Galperin M.Y."/>
            <person name="Jogler C."/>
        </authorList>
    </citation>
    <scope>NUCLEOTIDE SEQUENCE [LARGE SCALE GENOMIC DNA]</scope>
    <source>
        <strain evidence="1 2">I41</strain>
    </source>
</reference>
<organism evidence="1 2">
    <name type="scientific">Lacipirellula limnantheis</name>
    <dbReference type="NCBI Taxonomy" id="2528024"/>
    <lineage>
        <taxon>Bacteria</taxon>
        <taxon>Pseudomonadati</taxon>
        <taxon>Planctomycetota</taxon>
        <taxon>Planctomycetia</taxon>
        <taxon>Pirellulales</taxon>
        <taxon>Lacipirellulaceae</taxon>
        <taxon>Lacipirellula</taxon>
    </lineage>
</organism>